<reference evidence="5 6" key="1">
    <citation type="submission" date="2017-11" db="EMBL/GenBank/DDBJ databases">
        <title>Complete genome sequence of Herbaspirillum rubrisubalbicans DSM 11543.</title>
        <authorList>
            <person name="Chen M."/>
            <person name="An Q."/>
        </authorList>
    </citation>
    <scope>NUCLEOTIDE SEQUENCE [LARGE SCALE GENOMIC DNA]</scope>
    <source>
        <strain evidence="5 6">DSM 11543</strain>
    </source>
</reference>
<dbReference type="Gene3D" id="3.40.50.2000">
    <property type="entry name" value="Glycogen Phosphorylase B"/>
    <property type="match status" value="2"/>
</dbReference>
<feature type="domain" description="Glycosyl transferase family 1" evidence="3">
    <location>
        <begin position="210"/>
        <end position="380"/>
    </location>
</feature>
<feature type="region of interest" description="Disordered" evidence="2">
    <location>
        <begin position="408"/>
        <end position="429"/>
    </location>
</feature>
<dbReference type="PANTHER" id="PTHR46401:SF2">
    <property type="entry name" value="GLYCOSYLTRANSFERASE WBBK-RELATED"/>
    <property type="match status" value="1"/>
</dbReference>
<dbReference type="InterPro" id="IPR022623">
    <property type="entry name" value="Glyco_trans_4"/>
</dbReference>
<dbReference type="Pfam" id="PF12000">
    <property type="entry name" value="Glyco_trans_4_3"/>
    <property type="match status" value="1"/>
</dbReference>
<name>A0AAD0XFE4_9BURK</name>
<evidence type="ECO:0000313" key="6">
    <source>
        <dbReference type="Proteomes" id="UP000269199"/>
    </source>
</evidence>
<evidence type="ECO:0000259" key="3">
    <source>
        <dbReference type="Pfam" id="PF00534"/>
    </source>
</evidence>
<dbReference type="RefSeq" id="WP_082803126.1">
    <property type="nucleotide sequence ID" value="NZ_CP024996.1"/>
</dbReference>
<dbReference type="EMBL" id="CP024996">
    <property type="protein sequence ID" value="AYR23392.1"/>
    <property type="molecule type" value="Genomic_DNA"/>
</dbReference>
<dbReference type="GO" id="GO:0016757">
    <property type="term" value="F:glycosyltransferase activity"/>
    <property type="evidence" value="ECO:0007669"/>
    <property type="project" value="InterPro"/>
</dbReference>
<feature type="domain" description="Glycosyl transferase family 4" evidence="4">
    <location>
        <begin position="26"/>
        <end position="191"/>
    </location>
</feature>
<dbReference type="SUPFAM" id="SSF53756">
    <property type="entry name" value="UDP-Glycosyltransferase/glycogen phosphorylase"/>
    <property type="match status" value="1"/>
</dbReference>
<evidence type="ECO:0000259" key="4">
    <source>
        <dbReference type="Pfam" id="PF12000"/>
    </source>
</evidence>
<accession>A0AAD0XFE4</accession>
<dbReference type="PANTHER" id="PTHR46401">
    <property type="entry name" value="GLYCOSYLTRANSFERASE WBBK-RELATED"/>
    <property type="match status" value="1"/>
</dbReference>
<dbReference type="Pfam" id="PF00534">
    <property type="entry name" value="Glycos_transf_1"/>
    <property type="match status" value="1"/>
</dbReference>
<organism evidence="5 6">
    <name type="scientific">Herbaspirillum rubrisubalbicans</name>
    <dbReference type="NCBI Taxonomy" id="80842"/>
    <lineage>
        <taxon>Bacteria</taxon>
        <taxon>Pseudomonadati</taxon>
        <taxon>Pseudomonadota</taxon>
        <taxon>Betaproteobacteria</taxon>
        <taxon>Burkholderiales</taxon>
        <taxon>Oxalobacteraceae</taxon>
        <taxon>Herbaspirillum</taxon>
    </lineage>
</organism>
<protein>
    <submittedName>
        <fullName evidence="5">Glycosyl transferase family 1</fullName>
    </submittedName>
</protein>
<dbReference type="CDD" id="cd03818">
    <property type="entry name" value="GT4_ExpC-like"/>
    <property type="match status" value="1"/>
</dbReference>
<dbReference type="Proteomes" id="UP000269199">
    <property type="component" value="Chromosome"/>
</dbReference>
<evidence type="ECO:0000313" key="5">
    <source>
        <dbReference type="EMBL" id="AYR23392.1"/>
    </source>
</evidence>
<gene>
    <name evidence="5" type="ORF">RC54_05935</name>
</gene>
<evidence type="ECO:0000256" key="1">
    <source>
        <dbReference type="ARBA" id="ARBA00022679"/>
    </source>
</evidence>
<evidence type="ECO:0000256" key="2">
    <source>
        <dbReference type="SAM" id="MobiDB-lite"/>
    </source>
</evidence>
<dbReference type="AlphaFoldDB" id="A0AAD0XFE4"/>
<keyword evidence="1 5" id="KW-0808">Transferase</keyword>
<dbReference type="InterPro" id="IPR001296">
    <property type="entry name" value="Glyco_trans_1"/>
</dbReference>
<proteinExistence type="predicted"/>
<dbReference type="GO" id="GO:0009103">
    <property type="term" value="P:lipopolysaccharide biosynthetic process"/>
    <property type="evidence" value="ECO:0007669"/>
    <property type="project" value="TreeGrafter"/>
</dbReference>
<sequence length="429" mass="48642">MNVLFVHQNFPGQFRHLAKHLASSSEHRVIALTMSETAAIDGVTCVKHQIHAPATQPHPHLQEFNTQVYRGQSTAQAALRLRKKGFIPDLIWAHPGWGEALFLKDVFPEAKMVCYQEFFYRADGSDVNFDPEYPCMGMEAQWHLRVRNSVHLHALEAADASYSPTYWQRNQYPSLYREKIAVLHDGIDTDLIKPDDGAWLELEQGRKLTAQDEVITFVNRNLEPYRGFHMFMRALPELLWRRPNAHVVIVGGDGVSYGAKLPSGTSYREKFLAELGGEIDRSRVSFLGQIPYGHYISLLQISACHVYLTYPFVLSWSLLESMSAGVPLLASATAPVKEVVEDGVNGLLVDFFSPQELVEKACTLLSNRELGRALGIQARQSVRERYDLQRVCLPEQLKLMRQVVEKQPRSRLPGESEYDLPSSQKLVLQ</sequence>